<evidence type="ECO:0000313" key="3">
    <source>
        <dbReference type="Proteomes" id="UP001253637"/>
    </source>
</evidence>
<feature type="compositionally biased region" description="Low complexity" evidence="1">
    <location>
        <begin position="161"/>
        <end position="177"/>
    </location>
</feature>
<proteinExistence type="predicted"/>
<organism evidence="2 3">
    <name type="scientific">Pandoravirus japonicus</name>
    <dbReference type="NCBI Taxonomy" id="2823154"/>
    <lineage>
        <taxon>Viruses</taxon>
        <taxon>Pandoravirus</taxon>
    </lineage>
</organism>
<evidence type="ECO:0000313" key="2">
    <source>
        <dbReference type="EMBL" id="BCU02652.1"/>
    </source>
</evidence>
<sequence length="198" mass="22225">MYEKKKKENRRTRAIVETRNSRYRRCRRRCRCLALFCPTTAPSLPPYFHCPSFFIVRWFVRLDNHAKWAVPTAAARSSARPRHTCRQSAQIQSPFHGTAKANVRSSAPFGVGTGKMGKTIRRAEETPDLASLQRVYQFILTRMQRGVALVAATATIYHASPSRSGRSASCSTTSRARWPTAGMAPTGLWPTATRAARP</sequence>
<dbReference type="EMBL" id="LC625835">
    <property type="protein sequence ID" value="BCU02652.1"/>
    <property type="molecule type" value="Genomic_DNA"/>
</dbReference>
<reference evidence="2" key="1">
    <citation type="submission" date="2021-04" db="EMBL/GenBank/DDBJ databases">
        <title>Draft Genome Sequence of Pandoravirus japonicus, Isolated from the Sabaishi River of Niigata, Japan.</title>
        <authorList>
            <person name="Hosokawa N."/>
            <person name="Takahashi H."/>
            <person name="Aoki K."/>
            <person name="Takemura M."/>
        </authorList>
    </citation>
    <scope>NUCLEOTIDE SEQUENCE</scope>
</reference>
<name>A0A811BPH1_9VIRU</name>
<protein>
    <submittedName>
        <fullName evidence="2">Uncharacterized protein</fullName>
    </submittedName>
</protein>
<feature type="region of interest" description="Disordered" evidence="1">
    <location>
        <begin position="161"/>
        <end position="198"/>
    </location>
</feature>
<evidence type="ECO:0000256" key="1">
    <source>
        <dbReference type="SAM" id="MobiDB-lite"/>
    </source>
</evidence>
<dbReference type="Proteomes" id="UP001253637">
    <property type="component" value="Segment"/>
</dbReference>
<accession>A0A811BPH1</accession>